<keyword evidence="2" id="KW-1185">Reference proteome</keyword>
<dbReference type="AlphaFoldDB" id="A0A6A5TFA6"/>
<organism evidence="1 2">
    <name type="scientific">Byssothecium circinans</name>
    <dbReference type="NCBI Taxonomy" id="147558"/>
    <lineage>
        <taxon>Eukaryota</taxon>
        <taxon>Fungi</taxon>
        <taxon>Dikarya</taxon>
        <taxon>Ascomycota</taxon>
        <taxon>Pezizomycotina</taxon>
        <taxon>Dothideomycetes</taxon>
        <taxon>Pleosporomycetidae</taxon>
        <taxon>Pleosporales</taxon>
        <taxon>Massarineae</taxon>
        <taxon>Massarinaceae</taxon>
        <taxon>Byssothecium</taxon>
    </lineage>
</organism>
<dbReference type="EMBL" id="ML977020">
    <property type="protein sequence ID" value="KAF1951018.1"/>
    <property type="molecule type" value="Genomic_DNA"/>
</dbReference>
<name>A0A6A5TFA6_9PLEO</name>
<protein>
    <submittedName>
        <fullName evidence="1">Uncharacterized protein</fullName>
    </submittedName>
</protein>
<sequence length="143" mass="16806">MHYKVKDLPSNLSKTELVDLAMFCDKYDVSAVVAPFVVIKNWLGRHKCGGQHRELSNEAQHWELSNEAQDWLFVAYVFDMEEDREYILNMLVINVRVHENEKEKEPYLFYVSDEKRKVNVRASLPDVLLKRVKFSSDDALITK</sequence>
<proteinExistence type="predicted"/>
<dbReference type="Proteomes" id="UP000800035">
    <property type="component" value="Unassembled WGS sequence"/>
</dbReference>
<evidence type="ECO:0000313" key="2">
    <source>
        <dbReference type="Proteomes" id="UP000800035"/>
    </source>
</evidence>
<reference evidence="1" key="1">
    <citation type="journal article" date="2020" name="Stud. Mycol.">
        <title>101 Dothideomycetes genomes: a test case for predicting lifestyles and emergence of pathogens.</title>
        <authorList>
            <person name="Haridas S."/>
            <person name="Albert R."/>
            <person name="Binder M."/>
            <person name="Bloem J."/>
            <person name="Labutti K."/>
            <person name="Salamov A."/>
            <person name="Andreopoulos B."/>
            <person name="Baker S."/>
            <person name="Barry K."/>
            <person name="Bills G."/>
            <person name="Bluhm B."/>
            <person name="Cannon C."/>
            <person name="Castanera R."/>
            <person name="Culley D."/>
            <person name="Daum C."/>
            <person name="Ezra D."/>
            <person name="Gonzalez J."/>
            <person name="Henrissat B."/>
            <person name="Kuo A."/>
            <person name="Liang C."/>
            <person name="Lipzen A."/>
            <person name="Lutzoni F."/>
            <person name="Magnuson J."/>
            <person name="Mondo S."/>
            <person name="Nolan M."/>
            <person name="Ohm R."/>
            <person name="Pangilinan J."/>
            <person name="Park H.-J."/>
            <person name="Ramirez L."/>
            <person name="Alfaro M."/>
            <person name="Sun H."/>
            <person name="Tritt A."/>
            <person name="Yoshinaga Y."/>
            <person name="Zwiers L.-H."/>
            <person name="Turgeon B."/>
            <person name="Goodwin S."/>
            <person name="Spatafora J."/>
            <person name="Crous P."/>
            <person name="Grigoriev I."/>
        </authorList>
    </citation>
    <scope>NUCLEOTIDE SEQUENCE</scope>
    <source>
        <strain evidence="1">CBS 675.92</strain>
    </source>
</reference>
<accession>A0A6A5TFA6</accession>
<evidence type="ECO:0000313" key="1">
    <source>
        <dbReference type="EMBL" id="KAF1951018.1"/>
    </source>
</evidence>
<gene>
    <name evidence="1" type="ORF">CC80DRAFT_509153</name>
</gene>
<dbReference type="OrthoDB" id="5275938at2759"/>